<reference evidence="1" key="1">
    <citation type="submission" date="2022-07" db="EMBL/GenBank/DDBJ databases">
        <title>Chromosome-level genome of Muraenolepis orangiensis.</title>
        <authorList>
            <person name="Kim J."/>
        </authorList>
    </citation>
    <scope>NUCLEOTIDE SEQUENCE</scope>
    <source>
        <strain evidence="1">KU_S4_2022</strain>
        <tissue evidence="1">Muscle</tissue>
    </source>
</reference>
<sequence>MIRRPSVMMALPSSNVSSSKWKLGLNRRRMSTHLLFVWITLMALRKLLEDSAASHALITPLAAKGRG</sequence>
<comment type="caution">
    <text evidence="1">The sequence shown here is derived from an EMBL/GenBank/DDBJ whole genome shotgun (WGS) entry which is preliminary data.</text>
</comment>
<organism evidence="1 2">
    <name type="scientific">Muraenolepis orangiensis</name>
    <name type="common">Patagonian moray cod</name>
    <dbReference type="NCBI Taxonomy" id="630683"/>
    <lineage>
        <taxon>Eukaryota</taxon>
        <taxon>Metazoa</taxon>
        <taxon>Chordata</taxon>
        <taxon>Craniata</taxon>
        <taxon>Vertebrata</taxon>
        <taxon>Euteleostomi</taxon>
        <taxon>Actinopterygii</taxon>
        <taxon>Neopterygii</taxon>
        <taxon>Teleostei</taxon>
        <taxon>Neoteleostei</taxon>
        <taxon>Acanthomorphata</taxon>
        <taxon>Zeiogadaria</taxon>
        <taxon>Gadariae</taxon>
        <taxon>Gadiformes</taxon>
        <taxon>Muraenolepidoidei</taxon>
        <taxon>Muraenolepididae</taxon>
        <taxon>Muraenolepis</taxon>
    </lineage>
</organism>
<protein>
    <submittedName>
        <fullName evidence="1">Uncharacterized protein</fullName>
    </submittedName>
</protein>
<gene>
    <name evidence="1" type="ORF">NHX12_009991</name>
</gene>
<name>A0A9Q0DKE5_9TELE</name>
<evidence type="ECO:0000313" key="1">
    <source>
        <dbReference type="EMBL" id="KAJ3589143.1"/>
    </source>
</evidence>
<accession>A0A9Q0DKE5</accession>
<dbReference type="EMBL" id="JANIIK010000115">
    <property type="protein sequence ID" value="KAJ3589143.1"/>
    <property type="molecule type" value="Genomic_DNA"/>
</dbReference>
<evidence type="ECO:0000313" key="2">
    <source>
        <dbReference type="Proteomes" id="UP001148018"/>
    </source>
</evidence>
<keyword evidence="2" id="KW-1185">Reference proteome</keyword>
<dbReference type="AlphaFoldDB" id="A0A9Q0DKE5"/>
<proteinExistence type="predicted"/>
<dbReference type="Proteomes" id="UP001148018">
    <property type="component" value="Unassembled WGS sequence"/>
</dbReference>